<protein>
    <recommendedName>
        <fullName evidence="6">Glycerol-3-phosphate dehydrogenase</fullName>
        <ecNumber evidence="6">1.1.5.3</ecNumber>
    </recommendedName>
</protein>
<dbReference type="PROSITE" id="PS00977">
    <property type="entry name" value="FAD_G3PDH_1"/>
    <property type="match status" value="1"/>
</dbReference>
<sequence>MTGRLDSEVIIIGGGATGAGIARDCARRGLRTLLIERHDIATGATGRNHGLLHSGARYAVTDNESARECISENRILRRIARHCIEPTNGLFITLPEDDLAWQQTFIDACQQAGIEATPLSPQETLRREPAVNPTLLGAVQVPDGTIDPFRLTAANMLDAREHGAQILTGCEVTGLLRRGDRVCGVQVYDRQLHQARTLYAGMVVNAAGIWGSVLRNMPTCASPCSRRRDRC</sequence>
<dbReference type="GO" id="GO:0004368">
    <property type="term" value="F:glycerol-3-phosphate dehydrogenase (quinone) activity"/>
    <property type="evidence" value="ECO:0007669"/>
    <property type="project" value="UniProtKB-EC"/>
</dbReference>
<dbReference type="InterPro" id="IPR006076">
    <property type="entry name" value="FAD-dep_OxRdtase"/>
</dbReference>
<dbReference type="EC" id="1.1.5.3" evidence="6"/>
<dbReference type="Gene3D" id="3.50.50.60">
    <property type="entry name" value="FAD/NAD(P)-binding domain"/>
    <property type="match status" value="2"/>
</dbReference>
<dbReference type="Pfam" id="PF01266">
    <property type="entry name" value="DAO"/>
    <property type="match status" value="1"/>
</dbReference>
<reference evidence="8 9" key="1">
    <citation type="submission" date="2018-06" db="EMBL/GenBank/DDBJ databases">
        <authorList>
            <consortium name="Pathogen Informatics"/>
            <person name="Doyle S."/>
        </authorList>
    </citation>
    <scope>NUCLEOTIDE SEQUENCE [LARGE SCALE GENOMIC DNA]</scope>
    <source>
        <strain evidence="8 9">NCTC9601</strain>
    </source>
</reference>
<organism evidence="8 9">
    <name type="scientific">Klebsiella pneumoniae</name>
    <dbReference type="NCBI Taxonomy" id="573"/>
    <lineage>
        <taxon>Bacteria</taxon>
        <taxon>Pseudomonadati</taxon>
        <taxon>Pseudomonadota</taxon>
        <taxon>Gammaproteobacteria</taxon>
        <taxon>Enterobacterales</taxon>
        <taxon>Enterobacteriaceae</taxon>
        <taxon>Klebsiella/Raoultella group</taxon>
        <taxon>Klebsiella</taxon>
        <taxon>Klebsiella pneumoniae complex</taxon>
    </lineage>
</organism>
<comment type="cofactor">
    <cofactor evidence="1 6">
        <name>FAD</name>
        <dbReference type="ChEBI" id="CHEBI:57692"/>
    </cofactor>
</comment>
<comment type="similarity">
    <text evidence="2 6">Belongs to the FAD-dependent glycerol-3-phosphate dehydrogenase family.</text>
</comment>
<dbReference type="SUPFAM" id="SSF51905">
    <property type="entry name" value="FAD/NAD(P)-binding domain"/>
    <property type="match status" value="1"/>
</dbReference>
<dbReference type="FunFam" id="3.50.50.60:FF:000102">
    <property type="entry name" value="Glycerol-3-phosphate dehydrogenase"/>
    <property type="match status" value="1"/>
</dbReference>
<name>A0A2X1QEV9_KLEPN</name>
<evidence type="ECO:0000256" key="4">
    <source>
        <dbReference type="ARBA" id="ARBA00022827"/>
    </source>
</evidence>
<dbReference type="GO" id="GO:0046168">
    <property type="term" value="P:glycerol-3-phosphate catabolic process"/>
    <property type="evidence" value="ECO:0007669"/>
    <property type="project" value="TreeGrafter"/>
</dbReference>
<dbReference type="PANTHER" id="PTHR11985:SF35">
    <property type="entry name" value="ANAEROBIC GLYCEROL-3-PHOSPHATE DEHYDROGENASE SUBUNIT A"/>
    <property type="match status" value="1"/>
</dbReference>
<evidence type="ECO:0000256" key="5">
    <source>
        <dbReference type="ARBA" id="ARBA00023002"/>
    </source>
</evidence>
<evidence type="ECO:0000256" key="6">
    <source>
        <dbReference type="RuleBase" id="RU361217"/>
    </source>
</evidence>
<evidence type="ECO:0000256" key="2">
    <source>
        <dbReference type="ARBA" id="ARBA00007330"/>
    </source>
</evidence>
<comment type="catalytic activity">
    <reaction evidence="6">
        <text>a quinone + sn-glycerol 3-phosphate = dihydroxyacetone phosphate + a quinol</text>
        <dbReference type="Rhea" id="RHEA:18977"/>
        <dbReference type="ChEBI" id="CHEBI:24646"/>
        <dbReference type="ChEBI" id="CHEBI:57597"/>
        <dbReference type="ChEBI" id="CHEBI:57642"/>
        <dbReference type="ChEBI" id="CHEBI:132124"/>
        <dbReference type="EC" id="1.1.5.3"/>
    </reaction>
</comment>
<dbReference type="Proteomes" id="UP000251123">
    <property type="component" value="Unassembled WGS sequence"/>
</dbReference>
<keyword evidence="4" id="KW-0274">FAD</keyword>
<dbReference type="AlphaFoldDB" id="A0A2X1QEV9"/>
<keyword evidence="3 6" id="KW-0285">Flavoprotein</keyword>
<dbReference type="PRINTS" id="PR01001">
    <property type="entry name" value="FADG3PDH"/>
</dbReference>
<evidence type="ECO:0000256" key="1">
    <source>
        <dbReference type="ARBA" id="ARBA00001974"/>
    </source>
</evidence>
<gene>
    <name evidence="8" type="primary">glpA_1</name>
    <name evidence="8" type="ORF">NCTC9601_01147</name>
</gene>
<dbReference type="InterPro" id="IPR000447">
    <property type="entry name" value="G3P_DH_FAD-dep"/>
</dbReference>
<evidence type="ECO:0000313" key="8">
    <source>
        <dbReference type="EMBL" id="SPX54014.1"/>
    </source>
</evidence>
<dbReference type="InterPro" id="IPR036188">
    <property type="entry name" value="FAD/NAD-bd_sf"/>
</dbReference>
<feature type="domain" description="FAD dependent oxidoreductase" evidence="7">
    <location>
        <begin position="9"/>
        <end position="217"/>
    </location>
</feature>
<keyword evidence="5 6" id="KW-0560">Oxidoreductase</keyword>
<evidence type="ECO:0000259" key="7">
    <source>
        <dbReference type="Pfam" id="PF01266"/>
    </source>
</evidence>
<accession>A0A2X1QEV9</accession>
<dbReference type="GO" id="GO:0009331">
    <property type="term" value="C:glycerol-3-phosphate dehydrogenase (FAD) complex"/>
    <property type="evidence" value="ECO:0007669"/>
    <property type="project" value="UniProtKB-UniRule"/>
</dbReference>
<evidence type="ECO:0000313" key="9">
    <source>
        <dbReference type="Proteomes" id="UP000251123"/>
    </source>
</evidence>
<evidence type="ECO:0000256" key="3">
    <source>
        <dbReference type="ARBA" id="ARBA00022630"/>
    </source>
</evidence>
<dbReference type="EMBL" id="UASN01000014">
    <property type="protein sequence ID" value="SPX54014.1"/>
    <property type="molecule type" value="Genomic_DNA"/>
</dbReference>
<proteinExistence type="inferred from homology"/>
<dbReference type="PANTHER" id="PTHR11985">
    <property type="entry name" value="GLYCEROL-3-PHOSPHATE DEHYDROGENASE"/>
    <property type="match status" value="1"/>
</dbReference>